<gene>
    <name evidence="2" type="ORF">N0V93_000768</name>
</gene>
<dbReference type="PANTHER" id="PTHR34693:SF2">
    <property type="entry name" value="DUF3602 DOMAIN-CONTAINING PROTEIN"/>
    <property type="match status" value="1"/>
</dbReference>
<evidence type="ECO:0000313" key="2">
    <source>
        <dbReference type="EMBL" id="KAJ4396548.1"/>
    </source>
</evidence>
<dbReference type="Proteomes" id="UP001140453">
    <property type="component" value="Unassembled WGS sequence"/>
</dbReference>
<evidence type="ECO:0000256" key="1">
    <source>
        <dbReference type="SAM" id="MobiDB-lite"/>
    </source>
</evidence>
<dbReference type="EMBL" id="JAPEVB010000001">
    <property type="protein sequence ID" value="KAJ4396548.1"/>
    <property type="molecule type" value="Genomic_DNA"/>
</dbReference>
<feature type="compositionally biased region" description="Low complexity" evidence="1">
    <location>
        <begin position="48"/>
        <end position="60"/>
    </location>
</feature>
<protein>
    <submittedName>
        <fullName evidence="2">Uncharacterized protein</fullName>
    </submittedName>
</protein>
<proteinExistence type="predicted"/>
<name>A0A9W8Z2L1_9PEZI</name>
<dbReference type="PANTHER" id="PTHR34693">
    <property type="entry name" value="PROTEIN PAR32"/>
    <property type="match status" value="1"/>
</dbReference>
<dbReference type="InterPro" id="IPR053203">
    <property type="entry name" value="Cisplatin_resist-associated"/>
</dbReference>
<keyword evidence="3" id="KW-1185">Reference proteome</keyword>
<organism evidence="2 3">
    <name type="scientific">Gnomoniopsis smithogilvyi</name>
    <dbReference type="NCBI Taxonomy" id="1191159"/>
    <lineage>
        <taxon>Eukaryota</taxon>
        <taxon>Fungi</taxon>
        <taxon>Dikarya</taxon>
        <taxon>Ascomycota</taxon>
        <taxon>Pezizomycotina</taxon>
        <taxon>Sordariomycetes</taxon>
        <taxon>Sordariomycetidae</taxon>
        <taxon>Diaporthales</taxon>
        <taxon>Gnomoniaceae</taxon>
        <taxon>Gnomoniopsis</taxon>
    </lineage>
</organism>
<accession>A0A9W8Z2L1</accession>
<dbReference type="Pfam" id="PF12223">
    <property type="entry name" value="DUF3602"/>
    <property type="match status" value="1"/>
</dbReference>
<comment type="caution">
    <text evidence="2">The sequence shown here is derived from an EMBL/GenBank/DDBJ whole genome shotgun (WGS) entry which is preliminary data.</text>
</comment>
<dbReference type="OrthoDB" id="5424462at2759"/>
<sequence length="162" mass="16437">MPRYTITEPHPSVAQNAYIHAGRGGAGNFVRAPQTTSPAGVPTPLHPSTSRASTSSVASTGRFYSGRGGAGNAHSHIERPVISFEDEFSRADKRETSTAAKGYHVGRGGAGNFASSGSVVSTGLGGGRKSRTGSSSSAASTASGASSASEGWKSRLSGVFRH</sequence>
<feature type="compositionally biased region" description="Low complexity" evidence="1">
    <location>
        <begin position="132"/>
        <end position="149"/>
    </location>
</feature>
<feature type="region of interest" description="Disordered" evidence="1">
    <location>
        <begin position="93"/>
        <end position="162"/>
    </location>
</feature>
<reference evidence="2" key="1">
    <citation type="submission" date="2022-10" db="EMBL/GenBank/DDBJ databases">
        <title>Tapping the CABI collections for fungal endophytes: first genome assemblies for Collariella, Neodidymelliopsis, Ascochyta clinopodiicola, Didymella pomorum, Didymosphaeria variabile, Neocosmospora piperis and Neocucurbitaria cava.</title>
        <authorList>
            <person name="Hill R."/>
        </authorList>
    </citation>
    <scope>NUCLEOTIDE SEQUENCE</scope>
    <source>
        <strain evidence="2">IMI 355082</strain>
    </source>
</reference>
<evidence type="ECO:0000313" key="3">
    <source>
        <dbReference type="Proteomes" id="UP001140453"/>
    </source>
</evidence>
<dbReference type="InterPro" id="IPR022024">
    <property type="entry name" value="DUF3602"/>
</dbReference>
<dbReference type="AlphaFoldDB" id="A0A9W8Z2L1"/>
<feature type="region of interest" description="Disordered" evidence="1">
    <location>
        <begin position="34"/>
        <end position="78"/>
    </location>
</feature>